<dbReference type="PROSITE" id="PS50011">
    <property type="entry name" value="PROTEIN_KINASE_DOM"/>
    <property type="match status" value="1"/>
</dbReference>
<dbReference type="InterPro" id="IPR051681">
    <property type="entry name" value="Ser/Thr_Kinases-Pseudokinases"/>
</dbReference>
<reference evidence="2 3" key="1">
    <citation type="submission" date="2014-04" db="EMBL/GenBank/DDBJ databases">
        <authorList>
            <consortium name="DOE Joint Genome Institute"/>
            <person name="Kuo A."/>
            <person name="Kohler A."/>
            <person name="Nagy L.G."/>
            <person name="Floudas D."/>
            <person name="Copeland A."/>
            <person name="Barry K.W."/>
            <person name="Cichocki N."/>
            <person name="Veneault-Fourrey C."/>
            <person name="LaButti K."/>
            <person name="Lindquist E.A."/>
            <person name="Lipzen A."/>
            <person name="Lundell T."/>
            <person name="Morin E."/>
            <person name="Murat C."/>
            <person name="Sun H."/>
            <person name="Tunlid A."/>
            <person name="Henrissat B."/>
            <person name="Grigoriev I.V."/>
            <person name="Hibbett D.S."/>
            <person name="Martin F."/>
            <person name="Nordberg H.P."/>
            <person name="Cantor M.N."/>
            <person name="Hua S.X."/>
        </authorList>
    </citation>
    <scope>NUCLEOTIDE SEQUENCE [LARGE SCALE GENOMIC DNA]</scope>
    <source>
        <strain evidence="2 3">Foug A</strain>
    </source>
</reference>
<name>A0A0C2ZVW3_9AGAM</name>
<dbReference type="Proteomes" id="UP000053989">
    <property type="component" value="Unassembled WGS sequence"/>
</dbReference>
<dbReference type="InterPro" id="IPR008271">
    <property type="entry name" value="Ser/Thr_kinase_AS"/>
</dbReference>
<reference evidence="3" key="2">
    <citation type="submission" date="2015-01" db="EMBL/GenBank/DDBJ databases">
        <title>Evolutionary Origins and Diversification of the Mycorrhizal Mutualists.</title>
        <authorList>
            <consortium name="DOE Joint Genome Institute"/>
            <consortium name="Mycorrhizal Genomics Consortium"/>
            <person name="Kohler A."/>
            <person name="Kuo A."/>
            <person name="Nagy L.G."/>
            <person name="Floudas D."/>
            <person name="Copeland A."/>
            <person name="Barry K.W."/>
            <person name="Cichocki N."/>
            <person name="Veneault-Fourrey C."/>
            <person name="LaButti K."/>
            <person name="Lindquist E.A."/>
            <person name="Lipzen A."/>
            <person name="Lundell T."/>
            <person name="Morin E."/>
            <person name="Murat C."/>
            <person name="Riley R."/>
            <person name="Ohm R."/>
            <person name="Sun H."/>
            <person name="Tunlid A."/>
            <person name="Henrissat B."/>
            <person name="Grigoriev I.V."/>
            <person name="Hibbett D.S."/>
            <person name="Martin F."/>
        </authorList>
    </citation>
    <scope>NUCLEOTIDE SEQUENCE [LARGE SCALE GENOMIC DNA]</scope>
    <source>
        <strain evidence="3">Foug A</strain>
    </source>
</reference>
<protein>
    <recommendedName>
        <fullName evidence="1">Protein kinase domain-containing protein</fullName>
    </recommendedName>
</protein>
<dbReference type="SMART" id="SM00220">
    <property type="entry name" value="S_TKc"/>
    <property type="match status" value="1"/>
</dbReference>
<dbReference type="GO" id="GO:0005524">
    <property type="term" value="F:ATP binding"/>
    <property type="evidence" value="ECO:0007669"/>
    <property type="project" value="InterPro"/>
</dbReference>
<gene>
    <name evidence="2" type="ORF">SCLCIDRAFT_22502</name>
</gene>
<accession>A0A0C2ZVW3</accession>
<dbReference type="OrthoDB" id="1668230at2759"/>
<evidence type="ECO:0000259" key="1">
    <source>
        <dbReference type="PROSITE" id="PS50011"/>
    </source>
</evidence>
<dbReference type="STRING" id="1036808.A0A0C2ZVW3"/>
<dbReference type="PANTHER" id="PTHR44329">
    <property type="entry name" value="SERINE/THREONINE-PROTEIN KINASE TNNI3K-RELATED"/>
    <property type="match status" value="1"/>
</dbReference>
<organism evidence="2 3">
    <name type="scientific">Scleroderma citrinum Foug A</name>
    <dbReference type="NCBI Taxonomy" id="1036808"/>
    <lineage>
        <taxon>Eukaryota</taxon>
        <taxon>Fungi</taxon>
        <taxon>Dikarya</taxon>
        <taxon>Basidiomycota</taxon>
        <taxon>Agaricomycotina</taxon>
        <taxon>Agaricomycetes</taxon>
        <taxon>Agaricomycetidae</taxon>
        <taxon>Boletales</taxon>
        <taxon>Sclerodermatineae</taxon>
        <taxon>Sclerodermataceae</taxon>
        <taxon>Scleroderma</taxon>
    </lineage>
</organism>
<dbReference type="GO" id="GO:0004674">
    <property type="term" value="F:protein serine/threonine kinase activity"/>
    <property type="evidence" value="ECO:0007669"/>
    <property type="project" value="TreeGrafter"/>
</dbReference>
<proteinExistence type="predicted"/>
<dbReference type="InterPro" id="IPR011009">
    <property type="entry name" value="Kinase-like_dom_sf"/>
</dbReference>
<dbReference type="InParanoid" id="A0A0C2ZVW3"/>
<evidence type="ECO:0000313" key="3">
    <source>
        <dbReference type="Proteomes" id="UP000053989"/>
    </source>
</evidence>
<dbReference type="AlphaFoldDB" id="A0A0C2ZVW3"/>
<keyword evidence="3" id="KW-1185">Reference proteome</keyword>
<dbReference type="Gene3D" id="1.10.510.10">
    <property type="entry name" value="Transferase(Phosphotransferase) domain 1"/>
    <property type="match status" value="1"/>
</dbReference>
<sequence>MDPELSLDEINRRASRKGINLKEEVIRERAARRGGCATVYRGKLSPSGTLVAIKTATGGVPGDEKIIKRVLHEAHVWSKLDHENVLPLLGITTAFDHTVSMVSLWMEAGNAHDYVQNKDIDPRPLIVGVARGLCYLHEHPKGPIVHSDLKGANVLISNRGHALIADFGYTYLASSSFSLGVIMTIESDIWSFAMTALELFTRKIPFEECKNWLGVTRRILAGLPDYPSDELTCHRMTGIGGAYFWNAGRKIHHRDLPSGKY</sequence>
<dbReference type="PROSITE" id="PS00108">
    <property type="entry name" value="PROTEIN_KINASE_ST"/>
    <property type="match status" value="1"/>
</dbReference>
<dbReference type="InterPro" id="IPR000719">
    <property type="entry name" value="Prot_kinase_dom"/>
</dbReference>
<dbReference type="SUPFAM" id="SSF56112">
    <property type="entry name" value="Protein kinase-like (PK-like)"/>
    <property type="match status" value="1"/>
</dbReference>
<dbReference type="EMBL" id="KN822021">
    <property type="protein sequence ID" value="KIM65598.1"/>
    <property type="molecule type" value="Genomic_DNA"/>
</dbReference>
<dbReference type="HOGENOM" id="CLU_000288_7_18_1"/>
<dbReference type="Pfam" id="PF00069">
    <property type="entry name" value="Pkinase"/>
    <property type="match status" value="1"/>
</dbReference>
<evidence type="ECO:0000313" key="2">
    <source>
        <dbReference type="EMBL" id="KIM65598.1"/>
    </source>
</evidence>
<feature type="domain" description="Protein kinase" evidence="1">
    <location>
        <begin position="25"/>
        <end position="261"/>
    </location>
</feature>